<sequence>MFIFSISIPKANDIGPRVERTPGQNPQDSTHRNPEAHYPHPIQSKFRSYMGLCQRSHHLCRRAARCPAWEAVTGQGMSGNLGPTICRSDRTCRGCSKYIFDDRRIIFLLHEGDETAYGSQGKVAEAPLVAECSDAAIPGSSVLGAVGHDASYRKA</sequence>
<dbReference type="AlphaFoldDB" id="A0A165U877"/>
<name>A0A165U877_9APHY</name>
<evidence type="ECO:0000313" key="2">
    <source>
        <dbReference type="EMBL" id="KZT74539.1"/>
    </source>
</evidence>
<reference evidence="2 3" key="1">
    <citation type="journal article" date="2016" name="Mol. Biol. Evol.">
        <title>Comparative Genomics of Early-Diverging Mushroom-Forming Fungi Provides Insights into the Origins of Lignocellulose Decay Capabilities.</title>
        <authorList>
            <person name="Nagy L.G."/>
            <person name="Riley R."/>
            <person name="Tritt A."/>
            <person name="Adam C."/>
            <person name="Daum C."/>
            <person name="Floudas D."/>
            <person name="Sun H."/>
            <person name="Yadav J.S."/>
            <person name="Pangilinan J."/>
            <person name="Larsson K.H."/>
            <person name="Matsuura K."/>
            <person name="Barry K."/>
            <person name="Labutti K."/>
            <person name="Kuo R."/>
            <person name="Ohm R.A."/>
            <person name="Bhattacharya S.S."/>
            <person name="Shirouzu T."/>
            <person name="Yoshinaga Y."/>
            <person name="Martin F.M."/>
            <person name="Grigoriev I.V."/>
            <person name="Hibbett D.S."/>
        </authorList>
    </citation>
    <scope>NUCLEOTIDE SEQUENCE [LARGE SCALE GENOMIC DNA]</scope>
    <source>
        <strain evidence="2 3">L-15889</strain>
    </source>
</reference>
<feature type="compositionally biased region" description="Basic and acidic residues" evidence="1">
    <location>
        <begin position="29"/>
        <end position="38"/>
    </location>
</feature>
<evidence type="ECO:0000256" key="1">
    <source>
        <dbReference type="SAM" id="MobiDB-lite"/>
    </source>
</evidence>
<keyword evidence="3" id="KW-1185">Reference proteome</keyword>
<gene>
    <name evidence="2" type="ORF">DAEQUDRAFT_720716</name>
</gene>
<accession>A0A165U877</accession>
<proteinExistence type="predicted"/>
<protein>
    <submittedName>
        <fullName evidence="2">Uncharacterized protein</fullName>
    </submittedName>
</protein>
<dbReference type="Proteomes" id="UP000076727">
    <property type="component" value="Unassembled WGS sequence"/>
</dbReference>
<dbReference type="EMBL" id="KV429033">
    <property type="protein sequence ID" value="KZT74539.1"/>
    <property type="molecule type" value="Genomic_DNA"/>
</dbReference>
<feature type="region of interest" description="Disordered" evidence="1">
    <location>
        <begin position="13"/>
        <end position="38"/>
    </location>
</feature>
<evidence type="ECO:0000313" key="3">
    <source>
        <dbReference type="Proteomes" id="UP000076727"/>
    </source>
</evidence>
<organism evidence="2 3">
    <name type="scientific">Daedalea quercina L-15889</name>
    <dbReference type="NCBI Taxonomy" id="1314783"/>
    <lineage>
        <taxon>Eukaryota</taxon>
        <taxon>Fungi</taxon>
        <taxon>Dikarya</taxon>
        <taxon>Basidiomycota</taxon>
        <taxon>Agaricomycotina</taxon>
        <taxon>Agaricomycetes</taxon>
        <taxon>Polyporales</taxon>
        <taxon>Fomitopsis</taxon>
    </lineage>
</organism>